<feature type="coiled-coil region" evidence="2">
    <location>
        <begin position="106"/>
        <end position="185"/>
    </location>
</feature>
<feature type="transmembrane region" description="Helical" evidence="3">
    <location>
        <begin position="21"/>
        <end position="40"/>
    </location>
</feature>
<dbReference type="RefSeq" id="WP_344804896.1">
    <property type="nucleotide sequence ID" value="NZ_BAABBO010000007.1"/>
</dbReference>
<reference evidence="7" key="1">
    <citation type="journal article" date="2019" name="Int. J. Syst. Evol. Microbiol.">
        <title>The Global Catalogue of Microorganisms (GCM) 10K type strain sequencing project: providing services to taxonomists for standard genome sequencing and annotation.</title>
        <authorList>
            <consortium name="The Broad Institute Genomics Platform"/>
            <consortium name="The Broad Institute Genome Sequencing Center for Infectious Disease"/>
            <person name="Wu L."/>
            <person name="Ma J."/>
        </authorList>
    </citation>
    <scope>NUCLEOTIDE SEQUENCE [LARGE SCALE GENOMIC DNA]</scope>
    <source>
        <strain evidence="7">JCM 17555</strain>
    </source>
</reference>
<evidence type="ECO:0000313" key="7">
    <source>
        <dbReference type="Proteomes" id="UP001501337"/>
    </source>
</evidence>
<dbReference type="Proteomes" id="UP001501337">
    <property type="component" value="Unassembled WGS sequence"/>
</dbReference>
<keyword evidence="3" id="KW-1133">Transmembrane helix</keyword>
<accession>A0ABP7P034</accession>
<dbReference type="EMBL" id="BAABBO010000007">
    <property type="protein sequence ID" value="GAA3957470.1"/>
    <property type="molecule type" value="Genomic_DNA"/>
</dbReference>
<evidence type="ECO:0000313" key="6">
    <source>
        <dbReference type="EMBL" id="GAA3957470.1"/>
    </source>
</evidence>
<keyword evidence="3" id="KW-0812">Transmembrane</keyword>
<keyword evidence="3" id="KW-0472">Membrane</keyword>
<feature type="domain" description="Multidrug resistance protein MdtA-like barrel-sandwich hybrid" evidence="5">
    <location>
        <begin position="82"/>
        <end position="215"/>
    </location>
</feature>
<dbReference type="NCBIfam" id="TIGR01730">
    <property type="entry name" value="RND_mfp"/>
    <property type="match status" value="1"/>
</dbReference>
<dbReference type="Gene3D" id="1.10.287.470">
    <property type="entry name" value="Helix hairpin bin"/>
    <property type="match status" value="1"/>
</dbReference>
<dbReference type="PANTHER" id="PTHR30469:SF11">
    <property type="entry name" value="BLL4320 PROTEIN"/>
    <property type="match status" value="1"/>
</dbReference>
<dbReference type="SUPFAM" id="SSF111369">
    <property type="entry name" value="HlyD-like secretion proteins"/>
    <property type="match status" value="1"/>
</dbReference>
<comment type="similarity">
    <text evidence="1">Belongs to the membrane fusion protein (MFP) (TC 8.A.1) family.</text>
</comment>
<keyword evidence="7" id="KW-1185">Reference proteome</keyword>
<sequence>MDKFPEVQKPSALDRYGSRTLVLLMMLAAGVFFGGSLYAVRSEEVRQSPKPLPVNVVRVHEQDSFVATHKYAGRIATGQVSDLGFQLSGELVELLVNEGSQVKAGAALARLDTARAEENLTQLKAQRNEADSALQQAESSLRRVQDLIGKGFANQQDLDDRKAQRDGLRSRIVAIESNIRVAERDLEDSTLYAPFAGQILQRFVDQGSVVQAGQPVLRLNQSGALEARIGVPVNARKRVSEGERFKLTAGGLEAEGVVTALVSDVNTGTRTLTAILQIENDPGFVPSDLVRLELDEIQRQTGIWVPAHALNEGLRGLWSVYVAVPAGEQTTDESMPQVHELVRKDVEILAVQSRQIYVRGTLEDGDLVVADSTMRFVPGQLVSVVSNTTLPEAAQPEERVQ</sequence>
<proteinExistence type="inferred from homology"/>
<dbReference type="InterPro" id="IPR006143">
    <property type="entry name" value="RND_pump_MFP"/>
</dbReference>
<feature type="domain" description="Multidrug resistance protein MdtA-like alpha-helical hairpin" evidence="4">
    <location>
        <begin position="120"/>
        <end position="182"/>
    </location>
</feature>
<keyword evidence="2" id="KW-0175">Coiled coil</keyword>
<dbReference type="Pfam" id="PF25876">
    <property type="entry name" value="HH_MFP_RND"/>
    <property type="match status" value="1"/>
</dbReference>
<evidence type="ECO:0000256" key="2">
    <source>
        <dbReference type="SAM" id="Coils"/>
    </source>
</evidence>
<dbReference type="Pfam" id="PF25917">
    <property type="entry name" value="BSH_RND"/>
    <property type="match status" value="1"/>
</dbReference>
<comment type="caution">
    <text evidence="6">The sequence shown here is derived from an EMBL/GenBank/DDBJ whole genome shotgun (WGS) entry which is preliminary data.</text>
</comment>
<name>A0ABP7P034_9GAMM</name>
<evidence type="ECO:0000256" key="1">
    <source>
        <dbReference type="ARBA" id="ARBA00009477"/>
    </source>
</evidence>
<protein>
    <submittedName>
        <fullName evidence="6">Efflux RND transporter periplasmic adaptor subunit</fullName>
    </submittedName>
</protein>
<dbReference type="InterPro" id="IPR058625">
    <property type="entry name" value="MdtA-like_BSH"/>
</dbReference>
<evidence type="ECO:0000259" key="5">
    <source>
        <dbReference type="Pfam" id="PF25917"/>
    </source>
</evidence>
<dbReference type="Gene3D" id="2.40.50.100">
    <property type="match status" value="1"/>
</dbReference>
<dbReference type="InterPro" id="IPR058624">
    <property type="entry name" value="MdtA-like_HH"/>
</dbReference>
<organism evidence="6 7">
    <name type="scientific">Allohahella marinimesophila</name>
    <dbReference type="NCBI Taxonomy" id="1054972"/>
    <lineage>
        <taxon>Bacteria</taxon>
        <taxon>Pseudomonadati</taxon>
        <taxon>Pseudomonadota</taxon>
        <taxon>Gammaproteobacteria</taxon>
        <taxon>Oceanospirillales</taxon>
        <taxon>Hahellaceae</taxon>
        <taxon>Allohahella</taxon>
    </lineage>
</organism>
<dbReference type="Gene3D" id="2.40.420.20">
    <property type="match status" value="1"/>
</dbReference>
<evidence type="ECO:0000256" key="3">
    <source>
        <dbReference type="SAM" id="Phobius"/>
    </source>
</evidence>
<dbReference type="Gene3D" id="2.40.30.170">
    <property type="match status" value="1"/>
</dbReference>
<gene>
    <name evidence="6" type="ORF">GCM10022278_15000</name>
</gene>
<evidence type="ECO:0000259" key="4">
    <source>
        <dbReference type="Pfam" id="PF25876"/>
    </source>
</evidence>
<dbReference type="PANTHER" id="PTHR30469">
    <property type="entry name" value="MULTIDRUG RESISTANCE PROTEIN MDTA"/>
    <property type="match status" value="1"/>
</dbReference>